<protein>
    <submittedName>
        <fullName evidence="1">Uncharacterized protein</fullName>
    </submittedName>
</protein>
<dbReference type="AlphaFoldDB" id="A0A0E3S6H1"/>
<evidence type="ECO:0000313" key="1">
    <source>
        <dbReference type="EMBL" id="AKB74593.1"/>
    </source>
</evidence>
<dbReference type="HOGENOM" id="CLU_2519774_0_0_2"/>
<dbReference type="Proteomes" id="UP000033072">
    <property type="component" value="Chromosome"/>
</dbReference>
<dbReference type="EMBL" id="CP009515">
    <property type="protein sequence ID" value="AKB74593.1"/>
    <property type="molecule type" value="Genomic_DNA"/>
</dbReference>
<sequence>MVSNGVDKAIRLKEGEVERGRSRIAEKSETRLQYFQIAVIINRLEIRGADQEVSSLRSPGNNTLAVVINTQAFIFRIDFSKIVP</sequence>
<gene>
    <name evidence="1" type="ORF">MSLAZ_1332</name>
</gene>
<organism evidence="1 2">
    <name type="scientific">Methanosarcina lacustris Z-7289</name>
    <dbReference type="NCBI Taxonomy" id="1434111"/>
    <lineage>
        <taxon>Archaea</taxon>
        <taxon>Methanobacteriati</taxon>
        <taxon>Methanobacteriota</taxon>
        <taxon>Stenosarchaea group</taxon>
        <taxon>Methanomicrobia</taxon>
        <taxon>Methanosarcinales</taxon>
        <taxon>Methanosarcinaceae</taxon>
        <taxon>Methanosarcina</taxon>
    </lineage>
</organism>
<reference evidence="1 2" key="1">
    <citation type="submission" date="2014-07" db="EMBL/GenBank/DDBJ databases">
        <title>Methanogenic archaea and the global carbon cycle.</title>
        <authorList>
            <person name="Henriksen J.R."/>
            <person name="Luke J."/>
            <person name="Reinhart S."/>
            <person name="Benedict M.N."/>
            <person name="Youngblut N.D."/>
            <person name="Metcalf M.E."/>
            <person name="Whitaker R.J."/>
            <person name="Metcalf W.W."/>
        </authorList>
    </citation>
    <scope>NUCLEOTIDE SEQUENCE [LARGE SCALE GENOMIC DNA]</scope>
    <source>
        <strain evidence="1 2">Z-7289</strain>
    </source>
</reference>
<name>A0A0E3S6H1_9EURY</name>
<proteinExistence type="predicted"/>
<keyword evidence="2" id="KW-1185">Reference proteome</keyword>
<dbReference type="KEGG" id="mls:MSLAZ_1332"/>
<evidence type="ECO:0000313" key="2">
    <source>
        <dbReference type="Proteomes" id="UP000033072"/>
    </source>
</evidence>
<accession>A0A0E3S6H1</accession>